<dbReference type="AlphaFoldDB" id="A0A7S1TDM8"/>
<dbReference type="InterPro" id="IPR023393">
    <property type="entry name" value="START-like_dom_sf"/>
</dbReference>
<dbReference type="PANTHER" id="PTHR34560">
    <property type="entry name" value="POLYKETIDE CYCLASE/DEHYDRASE/LIPID TRANSPORT SUPERFAMILY PROTEIN"/>
    <property type="match status" value="1"/>
</dbReference>
<organism evidence="1">
    <name type="scientific">Compsopogon caeruleus</name>
    <dbReference type="NCBI Taxonomy" id="31354"/>
    <lineage>
        <taxon>Eukaryota</taxon>
        <taxon>Rhodophyta</taxon>
        <taxon>Compsopogonophyceae</taxon>
        <taxon>Compsopogonales</taxon>
        <taxon>Compsopogonaceae</taxon>
        <taxon>Compsopogon</taxon>
    </lineage>
</organism>
<dbReference type="SUPFAM" id="SSF55961">
    <property type="entry name" value="Bet v1-like"/>
    <property type="match status" value="1"/>
</dbReference>
<protein>
    <recommendedName>
        <fullName evidence="2">START domain-containing protein</fullName>
    </recommendedName>
</protein>
<evidence type="ECO:0008006" key="2">
    <source>
        <dbReference type="Google" id="ProtNLM"/>
    </source>
</evidence>
<reference evidence="1" key="1">
    <citation type="submission" date="2021-01" db="EMBL/GenBank/DDBJ databases">
        <authorList>
            <person name="Corre E."/>
            <person name="Pelletier E."/>
            <person name="Niang G."/>
            <person name="Scheremetjew M."/>
            <person name="Finn R."/>
            <person name="Kale V."/>
            <person name="Holt S."/>
            <person name="Cochrane G."/>
            <person name="Meng A."/>
            <person name="Brown T."/>
            <person name="Cohen L."/>
        </authorList>
    </citation>
    <scope>NUCLEOTIDE SEQUENCE</scope>
    <source>
        <strain evidence="1">SAG 36.94</strain>
    </source>
</reference>
<sequence>MSYDGATTKIMFQREVGSPNVLFKIQGSIRAEAMNIVCLLNEVDLYSTVIWFFQCAEVIERLGIIRRIVQCRAKLLWPLADREFVTHMSGIDGLDEDDCIVLLTVQDMSTEGGYAPSSQSKRREAVRANVDLTFFIQPVEPTCTQLTIIAKIDFKLPQVPNVFMHWFGKAFGRFVVHAIEVRANDLPESHRKRLGQDPVYSWFLPRIEQFWLSKGKLEEFRQGHVDHGSRVSEELDVHHEPPGLGKRIMLSLFRGTADTK</sequence>
<evidence type="ECO:0000313" key="1">
    <source>
        <dbReference type="EMBL" id="CAD9233349.1"/>
    </source>
</evidence>
<name>A0A7S1TDM8_9RHOD</name>
<dbReference type="Gene3D" id="3.30.530.20">
    <property type="match status" value="1"/>
</dbReference>
<proteinExistence type="predicted"/>
<gene>
    <name evidence="1" type="ORF">CCAE0312_LOCUS5435</name>
</gene>
<dbReference type="EMBL" id="HBGH01009757">
    <property type="protein sequence ID" value="CAD9233349.1"/>
    <property type="molecule type" value="Transcribed_RNA"/>
</dbReference>
<dbReference type="PANTHER" id="PTHR34560:SF1">
    <property type="entry name" value="START DOMAIN-CONTAINING PROTEIN"/>
    <property type="match status" value="1"/>
</dbReference>
<accession>A0A7S1TDM8</accession>